<dbReference type="Pfam" id="PF03083">
    <property type="entry name" value="MtN3_slv"/>
    <property type="match status" value="2"/>
</dbReference>
<feature type="transmembrane region" description="Helical" evidence="11">
    <location>
        <begin position="39"/>
        <end position="58"/>
    </location>
</feature>
<proteinExistence type="inferred from homology"/>
<keyword evidence="5" id="KW-1003">Cell membrane</keyword>
<dbReference type="AlphaFoldDB" id="A0A2T7NF93"/>
<keyword evidence="10 11" id="KW-0472">Membrane</keyword>
<comment type="caution">
    <text evidence="12">The sequence shown here is derived from an EMBL/GenBank/DDBJ whole genome shotgun (WGS) entry which is preliminary data.</text>
</comment>
<dbReference type="GO" id="GO:0005886">
    <property type="term" value="C:plasma membrane"/>
    <property type="evidence" value="ECO:0007669"/>
    <property type="project" value="UniProtKB-SubCell"/>
</dbReference>
<dbReference type="STRING" id="400727.A0A2T7NF93"/>
<feature type="transmembrane region" description="Helical" evidence="11">
    <location>
        <begin position="93"/>
        <end position="113"/>
    </location>
</feature>
<accession>A0A2T7NF93</accession>
<feature type="transmembrane region" description="Helical" evidence="11">
    <location>
        <begin position="6"/>
        <end position="27"/>
    </location>
</feature>
<keyword evidence="9 11" id="KW-1133">Transmembrane helix</keyword>
<evidence type="ECO:0000313" key="12">
    <source>
        <dbReference type="EMBL" id="PVD19815.1"/>
    </source>
</evidence>
<organism evidence="12 13">
    <name type="scientific">Pomacea canaliculata</name>
    <name type="common">Golden apple snail</name>
    <dbReference type="NCBI Taxonomy" id="400727"/>
    <lineage>
        <taxon>Eukaryota</taxon>
        <taxon>Metazoa</taxon>
        <taxon>Spiralia</taxon>
        <taxon>Lophotrochozoa</taxon>
        <taxon>Mollusca</taxon>
        <taxon>Gastropoda</taxon>
        <taxon>Caenogastropoda</taxon>
        <taxon>Architaenioglossa</taxon>
        <taxon>Ampullarioidea</taxon>
        <taxon>Ampullariidae</taxon>
        <taxon>Pomacea</taxon>
    </lineage>
</organism>
<keyword evidence="6" id="KW-0762">Sugar transport</keyword>
<evidence type="ECO:0000256" key="3">
    <source>
        <dbReference type="ARBA" id="ARBA00021741"/>
    </source>
</evidence>
<keyword evidence="7 11" id="KW-0812">Transmembrane</keyword>
<evidence type="ECO:0000256" key="10">
    <source>
        <dbReference type="ARBA" id="ARBA00023136"/>
    </source>
</evidence>
<keyword evidence="13" id="KW-1185">Reference proteome</keyword>
<evidence type="ECO:0000256" key="6">
    <source>
        <dbReference type="ARBA" id="ARBA00022597"/>
    </source>
</evidence>
<evidence type="ECO:0000256" key="7">
    <source>
        <dbReference type="ARBA" id="ARBA00022692"/>
    </source>
</evidence>
<dbReference type="OrthoDB" id="409725at2759"/>
<sequence length="214" mass="23425">MELLSVVETVTIVVTFVLMASGIPSCLDMYKTKDTKNVPYLFFLINTVISLIAVYYGLVVSNSTLILVNGVGTILWGLYVFVYVAVSRSKSWPVAQVLMLALLLLGHLLYLKLFTPYPPALASTLGFFLFVWSVVVLLTPILDIVQIARERSAEGTSIPLLLGGTLCCLAWLAYGYLLNDFFVYAPNILGLGVNFAKFVAMGVYSGAKFKGKTL</sequence>
<feature type="transmembrane region" description="Helical" evidence="11">
    <location>
        <begin position="64"/>
        <end position="86"/>
    </location>
</feature>
<evidence type="ECO:0000256" key="2">
    <source>
        <dbReference type="ARBA" id="ARBA00007809"/>
    </source>
</evidence>
<reference evidence="12 13" key="1">
    <citation type="submission" date="2018-04" db="EMBL/GenBank/DDBJ databases">
        <title>The genome of golden apple snail Pomacea canaliculata provides insight into stress tolerance and invasive adaptation.</title>
        <authorList>
            <person name="Liu C."/>
            <person name="Liu B."/>
            <person name="Ren Y."/>
            <person name="Zhang Y."/>
            <person name="Wang H."/>
            <person name="Li S."/>
            <person name="Jiang F."/>
            <person name="Yin L."/>
            <person name="Zhang G."/>
            <person name="Qian W."/>
            <person name="Fan W."/>
        </authorList>
    </citation>
    <scope>NUCLEOTIDE SEQUENCE [LARGE SCALE GENOMIC DNA]</scope>
    <source>
        <strain evidence="12">SZHN2017</strain>
        <tissue evidence="12">Muscle</tissue>
    </source>
</reference>
<evidence type="ECO:0000256" key="1">
    <source>
        <dbReference type="ARBA" id="ARBA00004651"/>
    </source>
</evidence>
<evidence type="ECO:0000256" key="5">
    <source>
        <dbReference type="ARBA" id="ARBA00022475"/>
    </source>
</evidence>
<dbReference type="InterPro" id="IPR047664">
    <property type="entry name" value="SWEET"/>
</dbReference>
<dbReference type="InterPro" id="IPR004316">
    <property type="entry name" value="SWEET_rpt"/>
</dbReference>
<feature type="transmembrane region" description="Helical" evidence="11">
    <location>
        <begin position="157"/>
        <end position="177"/>
    </location>
</feature>
<protein>
    <recommendedName>
        <fullName evidence="3">Sugar transporter SWEET1</fullName>
    </recommendedName>
</protein>
<keyword evidence="4" id="KW-0813">Transport</keyword>
<feature type="transmembrane region" description="Helical" evidence="11">
    <location>
        <begin position="125"/>
        <end position="145"/>
    </location>
</feature>
<dbReference type="PANTHER" id="PTHR10791:SF30">
    <property type="entry name" value="SUGAR TRANSPORTER SWEET1"/>
    <property type="match status" value="1"/>
</dbReference>
<dbReference type="OMA" id="FIMLPNV"/>
<dbReference type="GO" id="GO:0051119">
    <property type="term" value="F:sugar transmembrane transporter activity"/>
    <property type="evidence" value="ECO:0007669"/>
    <property type="project" value="InterPro"/>
</dbReference>
<evidence type="ECO:0000313" key="13">
    <source>
        <dbReference type="Proteomes" id="UP000245119"/>
    </source>
</evidence>
<dbReference type="PANTHER" id="PTHR10791">
    <property type="entry name" value="RAG1-ACTIVATING PROTEIN 1"/>
    <property type="match status" value="1"/>
</dbReference>
<evidence type="ECO:0000256" key="9">
    <source>
        <dbReference type="ARBA" id="ARBA00022989"/>
    </source>
</evidence>
<dbReference type="Gene3D" id="1.20.1280.290">
    <property type="match status" value="2"/>
</dbReference>
<evidence type="ECO:0000256" key="8">
    <source>
        <dbReference type="ARBA" id="ARBA00022737"/>
    </source>
</evidence>
<gene>
    <name evidence="12" type="ORF">C0Q70_20306</name>
</gene>
<comment type="similarity">
    <text evidence="2">Belongs to the SWEET sugar transporter family.</text>
</comment>
<comment type="subcellular location">
    <subcellularLocation>
        <location evidence="1">Cell membrane</location>
        <topology evidence="1">Multi-pass membrane protein</topology>
    </subcellularLocation>
</comment>
<keyword evidence="8" id="KW-0677">Repeat</keyword>
<evidence type="ECO:0000256" key="11">
    <source>
        <dbReference type="SAM" id="Phobius"/>
    </source>
</evidence>
<feature type="transmembrane region" description="Helical" evidence="11">
    <location>
        <begin position="183"/>
        <end position="204"/>
    </location>
</feature>
<dbReference type="EMBL" id="PZQS01000013">
    <property type="protein sequence ID" value="PVD19815.1"/>
    <property type="molecule type" value="Genomic_DNA"/>
</dbReference>
<name>A0A2T7NF93_POMCA</name>
<dbReference type="Proteomes" id="UP000245119">
    <property type="component" value="Linkage Group LG13"/>
</dbReference>
<evidence type="ECO:0000256" key="4">
    <source>
        <dbReference type="ARBA" id="ARBA00022448"/>
    </source>
</evidence>